<proteinExistence type="predicted"/>
<accession>A0A382U0G3</accession>
<evidence type="ECO:0000313" key="1">
    <source>
        <dbReference type="EMBL" id="SVD27816.1"/>
    </source>
</evidence>
<organism evidence="1">
    <name type="scientific">marine metagenome</name>
    <dbReference type="NCBI Taxonomy" id="408172"/>
    <lineage>
        <taxon>unclassified sequences</taxon>
        <taxon>metagenomes</taxon>
        <taxon>ecological metagenomes</taxon>
    </lineage>
</organism>
<name>A0A382U0G3_9ZZZZ</name>
<protein>
    <submittedName>
        <fullName evidence="1">Uncharacterized protein</fullName>
    </submittedName>
</protein>
<dbReference type="EMBL" id="UINC01140583">
    <property type="protein sequence ID" value="SVD27816.1"/>
    <property type="molecule type" value="Genomic_DNA"/>
</dbReference>
<gene>
    <name evidence="1" type="ORF">METZ01_LOCUS380670</name>
</gene>
<dbReference type="AlphaFoldDB" id="A0A382U0G3"/>
<reference evidence="1" key="1">
    <citation type="submission" date="2018-05" db="EMBL/GenBank/DDBJ databases">
        <authorList>
            <person name="Lanie J.A."/>
            <person name="Ng W.-L."/>
            <person name="Kazmierczak K.M."/>
            <person name="Andrzejewski T.M."/>
            <person name="Davidsen T.M."/>
            <person name="Wayne K.J."/>
            <person name="Tettelin H."/>
            <person name="Glass J.I."/>
            <person name="Rusch D."/>
            <person name="Podicherti R."/>
            <person name="Tsui H.-C.T."/>
            <person name="Winkler M.E."/>
        </authorList>
    </citation>
    <scope>NUCLEOTIDE SEQUENCE</scope>
</reference>
<sequence length="25" mass="2661">MGGKIGTMIYQTLPSSGVFSLWDDG</sequence>